<sequence>MCPPCPVLMAALHTYPLWTEHMGHFGIYIYYDGAPVRVYCKHVEVTEVALRIVSFQTPQQSVASRLCCTNREWYTFFTSQNLFPSSLQRTIHKAIKYLLGTNRKRKIVRKYHRINTHPDYI</sequence>
<gene>
    <name evidence="1" type="ORF">PUN28_001339</name>
</gene>
<organism evidence="1 2">
    <name type="scientific">Cardiocondyla obscurior</name>
    <dbReference type="NCBI Taxonomy" id="286306"/>
    <lineage>
        <taxon>Eukaryota</taxon>
        <taxon>Metazoa</taxon>
        <taxon>Ecdysozoa</taxon>
        <taxon>Arthropoda</taxon>
        <taxon>Hexapoda</taxon>
        <taxon>Insecta</taxon>
        <taxon>Pterygota</taxon>
        <taxon>Neoptera</taxon>
        <taxon>Endopterygota</taxon>
        <taxon>Hymenoptera</taxon>
        <taxon>Apocrita</taxon>
        <taxon>Aculeata</taxon>
        <taxon>Formicoidea</taxon>
        <taxon>Formicidae</taxon>
        <taxon>Myrmicinae</taxon>
        <taxon>Cardiocondyla</taxon>
    </lineage>
</organism>
<name>A0AAW2H556_9HYME</name>
<comment type="caution">
    <text evidence="1">The sequence shown here is derived from an EMBL/GenBank/DDBJ whole genome shotgun (WGS) entry which is preliminary data.</text>
</comment>
<keyword evidence="2" id="KW-1185">Reference proteome</keyword>
<evidence type="ECO:0000313" key="1">
    <source>
        <dbReference type="EMBL" id="KAL0134476.1"/>
    </source>
</evidence>
<evidence type="ECO:0008006" key="3">
    <source>
        <dbReference type="Google" id="ProtNLM"/>
    </source>
</evidence>
<evidence type="ECO:0000313" key="2">
    <source>
        <dbReference type="Proteomes" id="UP001430953"/>
    </source>
</evidence>
<dbReference type="AlphaFoldDB" id="A0AAW2H556"/>
<dbReference type="Proteomes" id="UP001430953">
    <property type="component" value="Unassembled WGS sequence"/>
</dbReference>
<reference evidence="1 2" key="1">
    <citation type="submission" date="2023-03" db="EMBL/GenBank/DDBJ databases">
        <title>High recombination rates correlate with genetic variation in Cardiocondyla obscurior ants.</title>
        <authorList>
            <person name="Errbii M."/>
        </authorList>
    </citation>
    <scope>NUCLEOTIDE SEQUENCE [LARGE SCALE GENOMIC DNA]</scope>
    <source>
        <strain evidence="1">Alpha-2009</strain>
        <tissue evidence="1">Whole body</tissue>
    </source>
</reference>
<proteinExistence type="predicted"/>
<protein>
    <recommendedName>
        <fullName evidence="3">LAGLIDADG homing endonuclease</fullName>
    </recommendedName>
</protein>
<dbReference type="EMBL" id="JADYXP020000001">
    <property type="protein sequence ID" value="KAL0134476.1"/>
    <property type="molecule type" value="Genomic_DNA"/>
</dbReference>
<accession>A0AAW2H556</accession>